<reference evidence="3 4" key="1">
    <citation type="submission" date="2019-01" db="EMBL/GenBank/DDBJ databases">
        <title>Genome sequencing of strain FW100M-2.</title>
        <authorList>
            <person name="Heo J."/>
            <person name="Kim S.-J."/>
            <person name="Kim J.-S."/>
            <person name="Hong S.-B."/>
            <person name="Kwon S.-W."/>
        </authorList>
    </citation>
    <scope>NUCLEOTIDE SEQUENCE [LARGE SCALE GENOMIC DNA]</scope>
    <source>
        <strain evidence="3 4">FW100M-2</strain>
    </source>
</reference>
<dbReference type="Pfam" id="PF12697">
    <property type="entry name" value="Abhydrolase_6"/>
    <property type="match status" value="1"/>
</dbReference>
<dbReference type="Gene3D" id="3.40.50.1820">
    <property type="entry name" value="alpha/beta hydrolase"/>
    <property type="match status" value="1"/>
</dbReference>
<dbReference type="PANTHER" id="PTHR43798">
    <property type="entry name" value="MONOACYLGLYCEROL LIPASE"/>
    <property type="match status" value="1"/>
</dbReference>
<dbReference type="InterPro" id="IPR029058">
    <property type="entry name" value="AB_hydrolase_fold"/>
</dbReference>
<dbReference type="KEGG" id="pprt:ET464_11305"/>
<evidence type="ECO:0000313" key="3">
    <source>
        <dbReference type="EMBL" id="QAY66893.1"/>
    </source>
</evidence>
<dbReference type="GO" id="GO:0016787">
    <property type="term" value="F:hydrolase activity"/>
    <property type="evidence" value="ECO:0007669"/>
    <property type="project" value="UniProtKB-KW"/>
</dbReference>
<name>A0A4P6EXE1_9BACL</name>
<organism evidence="3 4">
    <name type="scientific">Paenibacillus protaetiae</name>
    <dbReference type="NCBI Taxonomy" id="2509456"/>
    <lineage>
        <taxon>Bacteria</taxon>
        <taxon>Bacillati</taxon>
        <taxon>Bacillota</taxon>
        <taxon>Bacilli</taxon>
        <taxon>Bacillales</taxon>
        <taxon>Paenibacillaceae</taxon>
        <taxon>Paenibacillus</taxon>
    </lineage>
</organism>
<evidence type="ECO:0000256" key="1">
    <source>
        <dbReference type="ARBA" id="ARBA00022801"/>
    </source>
</evidence>
<protein>
    <submittedName>
        <fullName evidence="3">Alpha/beta hydrolase</fullName>
    </submittedName>
</protein>
<feature type="domain" description="AB hydrolase-1" evidence="2">
    <location>
        <begin position="41"/>
        <end position="273"/>
    </location>
</feature>
<accession>A0A4P6EXE1</accession>
<dbReference type="SUPFAM" id="SSF53474">
    <property type="entry name" value="alpha/beta-Hydrolases"/>
    <property type="match status" value="1"/>
</dbReference>
<dbReference type="EMBL" id="CP035492">
    <property type="protein sequence ID" value="QAY66893.1"/>
    <property type="molecule type" value="Genomic_DNA"/>
</dbReference>
<dbReference type="PRINTS" id="PR00111">
    <property type="entry name" value="ABHYDROLASE"/>
</dbReference>
<dbReference type="GO" id="GO:0016020">
    <property type="term" value="C:membrane"/>
    <property type="evidence" value="ECO:0007669"/>
    <property type="project" value="TreeGrafter"/>
</dbReference>
<dbReference type="OrthoDB" id="252464at2"/>
<evidence type="ECO:0000313" key="4">
    <source>
        <dbReference type="Proteomes" id="UP000293568"/>
    </source>
</evidence>
<dbReference type="Proteomes" id="UP000293568">
    <property type="component" value="Chromosome"/>
</dbReference>
<dbReference type="InterPro" id="IPR050266">
    <property type="entry name" value="AB_hydrolase_sf"/>
</dbReference>
<dbReference type="InterPro" id="IPR000073">
    <property type="entry name" value="AB_hydrolase_1"/>
</dbReference>
<evidence type="ECO:0000259" key="2">
    <source>
        <dbReference type="Pfam" id="PF12697"/>
    </source>
</evidence>
<dbReference type="InterPro" id="IPR000639">
    <property type="entry name" value="Epox_hydrolase-like"/>
</dbReference>
<dbReference type="PANTHER" id="PTHR43798:SF31">
    <property type="entry name" value="AB HYDROLASE SUPERFAMILY PROTEIN YCLE"/>
    <property type="match status" value="1"/>
</dbReference>
<keyword evidence="1 3" id="KW-0378">Hydrolase</keyword>
<proteinExistence type="predicted"/>
<keyword evidence="4" id="KW-1185">Reference proteome</keyword>
<sequence length="281" mass="30011">MSNVSIATERMTLQTGLTIAYYDSDVHPETHAGKSGEKPAVVMLHGFCGSSAYWEQVVPLLQPHLRVIAPDLRGHGRSGIAGTEAPSIDRYADDVALMLEQLQPGPVFLLGHSLGGYITLAFADKYASKLAGFGLIHSTPLPDSPEAKAGRDKAVETVRTLGVAAFVEGLVPKLFAPGSKERLPFAVEQALAIGRETSAAGVEQAALAMKERPDRTGTLQNSPLPILLAAGKHDGVIPPERTFMKEGNNVQQVLLEQAGHMGMYEQPGKLAEAIRQFAGRE</sequence>
<dbReference type="AlphaFoldDB" id="A0A4P6EXE1"/>
<dbReference type="PRINTS" id="PR00412">
    <property type="entry name" value="EPOXHYDRLASE"/>
</dbReference>
<dbReference type="RefSeq" id="WP_129440944.1">
    <property type="nucleotide sequence ID" value="NZ_CP035492.1"/>
</dbReference>
<gene>
    <name evidence="3" type="ORF">ET464_11305</name>
</gene>